<organism evidence="4 5">
    <name type="scientific">Actinospica durhamensis</name>
    <dbReference type="NCBI Taxonomy" id="1508375"/>
    <lineage>
        <taxon>Bacteria</taxon>
        <taxon>Bacillati</taxon>
        <taxon>Actinomycetota</taxon>
        <taxon>Actinomycetes</taxon>
        <taxon>Catenulisporales</taxon>
        <taxon>Actinospicaceae</taxon>
        <taxon>Actinospica</taxon>
    </lineage>
</organism>
<feature type="domain" description="PAS" evidence="2">
    <location>
        <begin position="358"/>
        <end position="428"/>
    </location>
</feature>
<dbReference type="GO" id="GO:0052621">
    <property type="term" value="F:diguanylate cyclase activity"/>
    <property type="evidence" value="ECO:0007669"/>
    <property type="project" value="UniProtKB-EC"/>
</dbReference>
<sequence>MPALLSRPLDVPVTVRVASAVGAAVAATAVFVLGAALHWGGDRASRTIADIMGDFGLAAAAALAAVSSVRRALTLSGALRSSWLLFAGSALVAGFGNAVWGWYELVLRTSPPVPSMADWAFLCFAPFAMAGTLVHHRGVGGSLAWLRLALDGTLVGGALFTAGWGVALSRVAYSDGRAPTQVTFALAYPVFDILLVSLVLCLRHRGRGRGDGSSMAMLVCGYSVVVVFDGLWTLPPVRAHYYSGELMDAGWFFGYLLLAIAPWMSAWTGPGGRHGSEHAWRARLAAGIRRLLDLAGQLFPYLAGSTCLAVIMSDGLRGEHRVHPVPLVTGCAVLAALVARQALTLTENLRLTKQLSLRENHFRSLVQGASEVIMTLTRPGRLGYISPAVSGVLGYEPQQLIGSSLYDLIHFEDRTRVIEAVDRLLAGVAPAALVECRIRAATVMPLPGAGEGAQSIWRHAEATVTRHYGGLVFTIRDVSERVALQNQLAYNAYHDALTGLPNRALFGERLEQALHQRSVIGHPPAVMFLDLDWFKEVNDAQGHAVGDELLIEAAARLRTAVRVGDTVARFGGDEFAALVHTGPDGRSVHEVAERLHAALTRPYRLAAGRFTVGASVGVAFWRAGMSAAQLLREADLAMYEAKGEGKGRLIVRDTPVSR</sequence>
<dbReference type="InterPro" id="IPR035965">
    <property type="entry name" value="PAS-like_dom_sf"/>
</dbReference>
<dbReference type="PANTHER" id="PTHR44757:SF2">
    <property type="entry name" value="BIOFILM ARCHITECTURE MAINTENANCE PROTEIN MBAA"/>
    <property type="match status" value="1"/>
</dbReference>
<feature type="transmembrane region" description="Helical" evidence="1">
    <location>
        <begin position="185"/>
        <end position="202"/>
    </location>
</feature>
<dbReference type="RefSeq" id="WP_212529105.1">
    <property type="nucleotide sequence ID" value="NZ_JAGSOG010000063.1"/>
</dbReference>
<dbReference type="EMBL" id="JAGSOG010000063">
    <property type="protein sequence ID" value="MBR7834585.1"/>
    <property type="molecule type" value="Genomic_DNA"/>
</dbReference>
<dbReference type="InterPro" id="IPR013655">
    <property type="entry name" value="PAS_fold_3"/>
</dbReference>
<dbReference type="Pfam" id="PF08447">
    <property type="entry name" value="PAS_3"/>
    <property type="match status" value="1"/>
</dbReference>
<dbReference type="SUPFAM" id="SSF55785">
    <property type="entry name" value="PYP-like sensor domain (PAS domain)"/>
    <property type="match status" value="1"/>
</dbReference>
<dbReference type="InterPro" id="IPR000160">
    <property type="entry name" value="GGDEF_dom"/>
</dbReference>
<feature type="transmembrane region" description="Helical" evidence="1">
    <location>
        <begin position="291"/>
        <end position="312"/>
    </location>
</feature>
<feature type="transmembrane region" description="Helical" evidence="1">
    <location>
        <begin position="119"/>
        <end position="136"/>
    </location>
</feature>
<evidence type="ECO:0000313" key="5">
    <source>
        <dbReference type="Proteomes" id="UP000675781"/>
    </source>
</evidence>
<proteinExistence type="predicted"/>
<dbReference type="CDD" id="cd01949">
    <property type="entry name" value="GGDEF"/>
    <property type="match status" value="1"/>
</dbReference>
<feature type="transmembrane region" description="Helical" evidence="1">
    <location>
        <begin position="214"/>
        <end position="232"/>
    </location>
</feature>
<dbReference type="Proteomes" id="UP000675781">
    <property type="component" value="Unassembled WGS sequence"/>
</dbReference>
<feature type="transmembrane region" description="Helical" evidence="1">
    <location>
        <begin position="20"/>
        <end position="39"/>
    </location>
</feature>
<reference evidence="4" key="1">
    <citation type="submission" date="2021-04" db="EMBL/GenBank/DDBJ databases">
        <title>Genome based classification of Actinospica acidithermotolerans sp. nov., an actinobacterium isolated from an Indonesian hot spring.</title>
        <authorList>
            <person name="Kusuma A.B."/>
            <person name="Putra K.E."/>
            <person name="Nafisah S."/>
            <person name="Loh J."/>
            <person name="Nouioui I."/>
            <person name="Goodfellow M."/>
        </authorList>
    </citation>
    <scope>NUCLEOTIDE SEQUENCE</scope>
    <source>
        <strain evidence="4">CSCA 57</strain>
    </source>
</reference>
<gene>
    <name evidence="4" type="ORF">KDL01_15025</name>
</gene>
<dbReference type="InterPro" id="IPR000014">
    <property type="entry name" value="PAS"/>
</dbReference>
<protein>
    <submittedName>
        <fullName evidence="4">Diguanylate cyclase</fullName>
        <ecNumber evidence="4">2.7.7.65</ecNumber>
    </submittedName>
</protein>
<dbReference type="PROSITE" id="PS50112">
    <property type="entry name" value="PAS"/>
    <property type="match status" value="1"/>
</dbReference>
<evidence type="ECO:0000259" key="3">
    <source>
        <dbReference type="PROSITE" id="PS50887"/>
    </source>
</evidence>
<evidence type="ECO:0000259" key="2">
    <source>
        <dbReference type="PROSITE" id="PS50112"/>
    </source>
</evidence>
<dbReference type="PANTHER" id="PTHR44757">
    <property type="entry name" value="DIGUANYLATE CYCLASE DGCP"/>
    <property type="match status" value="1"/>
</dbReference>
<feature type="transmembrane region" description="Helical" evidence="1">
    <location>
        <begin position="81"/>
        <end position="103"/>
    </location>
</feature>
<keyword evidence="1" id="KW-0472">Membrane</keyword>
<dbReference type="NCBIfam" id="TIGR00229">
    <property type="entry name" value="sensory_box"/>
    <property type="match status" value="1"/>
</dbReference>
<evidence type="ECO:0000256" key="1">
    <source>
        <dbReference type="SAM" id="Phobius"/>
    </source>
</evidence>
<keyword evidence="1" id="KW-1133">Transmembrane helix</keyword>
<evidence type="ECO:0000313" key="4">
    <source>
        <dbReference type="EMBL" id="MBR7834585.1"/>
    </source>
</evidence>
<accession>A0A941IMT9</accession>
<dbReference type="InterPro" id="IPR043128">
    <property type="entry name" value="Rev_trsase/Diguanyl_cyclase"/>
</dbReference>
<dbReference type="NCBIfam" id="TIGR00254">
    <property type="entry name" value="GGDEF"/>
    <property type="match status" value="1"/>
</dbReference>
<dbReference type="EC" id="2.7.7.65" evidence="4"/>
<name>A0A941IMT9_9ACTN</name>
<dbReference type="SMART" id="SM00267">
    <property type="entry name" value="GGDEF"/>
    <property type="match status" value="1"/>
</dbReference>
<feature type="domain" description="GGDEF" evidence="3">
    <location>
        <begin position="522"/>
        <end position="654"/>
    </location>
</feature>
<feature type="transmembrane region" description="Helical" evidence="1">
    <location>
        <begin position="252"/>
        <end position="270"/>
    </location>
</feature>
<dbReference type="InterPro" id="IPR052155">
    <property type="entry name" value="Biofilm_reg_signaling"/>
</dbReference>
<dbReference type="PROSITE" id="PS50887">
    <property type="entry name" value="GGDEF"/>
    <property type="match status" value="1"/>
</dbReference>
<feature type="transmembrane region" description="Helical" evidence="1">
    <location>
        <begin position="148"/>
        <end position="173"/>
    </location>
</feature>
<keyword evidence="4" id="KW-0548">Nucleotidyltransferase</keyword>
<comment type="caution">
    <text evidence="4">The sequence shown here is derived from an EMBL/GenBank/DDBJ whole genome shotgun (WGS) entry which is preliminary data.</text>
</comment>
<dbReference type="AlphaFoldDB" id="A0A941IMT9"/>
<dbReference type="InterPro" id="IPR029787">
    <property type="entry name" value="Nucleotide_cyclase"/>
</dbReference>
<keyword evidence="1" id="KW-0812">Transmembrane</keyword>
<dbReference type="Gene3D" id="3.30.70.270">
    <property type="match status" value="1"/>
</dbReference>
<dbReference type="Gene3D" id="3.30.450.20">
    <property type="entry name" value="PAS domain"/>
    <property type="match status" value="1"/>
</dbReference>
<dbReference type="CDD" id="cd00130">
    <property type="entry name" value="PAS"/>
    <property type="match status" value="1"/>
</dbReference>
<keyword evidence="4" id="KW-0808">Transferase</keyword>
<dbReference type="Pfam" id="PF00990">
    <property type="entry name" value="GGDEF"/>
    <property type="match status" value="1"/>
</dbReference>
<dbReference type="SMART" id="SM00091">
    <property type="entry name" value="PAS"/>
    <property type="match status" value="1"/>
</dbReference>
<keyword evidence="5" id="KW-1185">Reference proteome</keyword>
<dbReference type="SUPFAM" id="SSF55073">
    <property type="entry name" value="Nucleotide cyclase"/>
    <property type="match status" value="1"/>
</dbReference>